<dbReference type="Ensembl" id="ENSBJAT00000018425.1">
    <property type="protein sequence ID" value="ENSBJAP00000017932.1"/>
    <property type="gene ID" value="ENSBJAG00000011815.1"/>
</dbReference>
<keyword evidence="3" id="KW-1185">Reference proteome</keyword>
<name>A0A8C0BJA1_9AVES</name>
<dbReference type="Proteomes" id="UP000694555">
    <property type="component" value="Unplaced"/>
</dbReference>
<sequence length="108" mass="11565">LATAVLTVMNSSALSSLASGVQGTAHFVAILQLQDWSHKLSAFSFAVSMLVSSCGSLLLLSIGLIFMILTARKRRQSEGTYSPSQQEVAGARLEMDSVLKVPPEERLI</sequence>
<reference evidence="2" key="1">
    <citation type="submission" date="2025-08" db="UniProtKB">
        <authorList>
            <consortium name="Ensembl"/>
        </authorList>
    </citation>
    <scope>IDENTIFICATION</scope>
</reference>
<keyword evidence="1" id="KW-0472">Membrane</keyword>
<accession>A0A8C0BJA1</accession>
<organism evidence="2 3">
    <name type="scientific">Buteo japonicus</name>
    <dbReference type="NCBI Taxonomy" id="224669"/>
    <lineage>
        <taxon>Eukaryota</taxon>
        <taxon>Metazoa</taxon>
        <taxon>Chordata</taxon>
        <taxon>Craniata</taxon>
        <taxon>Vertebrata</taxon>
        <taxon>Euteleostomi</taxon>
        <taxon>Archelosauria</taxon>
        <taxon>Archosauria</taxon>
        <taxon>Dinosauria</taxon>
        <taxon>Saurischia</taxon>
        <taxon>Theropoda</taxon>
        <taxon>Coelurosauria</taxon>
        <taxon>Aves</taxon>
        <taxon>Neognathae</taxon>
        <taxon>Neoaves</taxon>
        <taxon>Telluraves</taxon>
        <taxon>Accipitrimorphae</taxon>
        <taxon>Accipitriformes</taxon>
        <taxon>Accipitridae</taxon>
        <taxon>Accipitrinae</taxon>
        <taxon>Buteo</taxon>
    </lineage>
</organism>
<dbReference type="AlphaFoldDB" id="A0A8C0BJA1"/>
<evidence type="ECO:0000313" key="2">
    <source>
        <dbReference type="Ensembl" id="ENSBJAP00000017932.1"/>
    </source>
</evidence>
<reference evidence="2" key="2">
    <citation type="submission" date="2025-09" db="UniProtKB">
        <authorList>
            <consortium name="Ensembl"/>
        </authorList>
    </citation>
    <scope>IDENTIFICATION</scope>
</reference>
<keyword evidence="1" id="KW-1133">Transmembrane helix</keyword>
<evidence type="ECO:0008006" key="4">
    <source>
        <dbReference type="Google" id="ProtNLM"/>
    </source>
</evidence>
<feature type="transmembrane region" description="Helical" evidence="1">
    <location>
        <begin position="42"/>
        <end position="69"/>
    </location>
</feature>
<keyword evidence="1" id="KW-0812">Transmembrane</keyword>
<evidence type="ECO:0000313" key="3">
    <source>
        <dbReference type="Proteomes" id="UP000694555"/>
    </source>
</evidence>
<evidence type="ECO:0000256" key="1">
    <source>
        <dbReference type="SAM" id="Phobius"/>
    </source>
</evidence>
<protein>
    <recommendedName>
        <fullName evidence="4">Crumbs homolog 2b</fullName>
    </recommendedName>
</protein>
<proteinExistence type="predicted"/>